<accession>A0AAD5T9Q0</accession>
<evidence type="ECO:0000256" key="9">
    <source>
        <dbReference type="ARBA" id="ARBA00047777"/>
    </source>
</evidence>
<feature type="compositionally biased region" description="Low complexity" evidence="10">
    <location>
        <begin position="83"/>
        <end position="92"/>
    </location>
</feature>
<evidence type="ECO:0000256" key="11">
    <source>
        <dbReference type="SAM" id="Phobius"/>
    </source>
</evidence>
<dbReference type="GO" id="GO:0005886">
    <property type="term" value="C:plasma membrane"/>
    <property type="evidence" value="ECO:0007669"/>
    <property type="project" value="TreeGrafter"/>
</dbReference>
<feature type="transmembrane region" description="Helical" evidence="11">
    <location>
        <begin position="1585"/>
        <end position="1607"/>
    </location>
</feature>
<evidence type="ECO:0000313" key="13">
    <source>
        <dbReference type="EMBL" id="KAJ3129034.1"/>
    </source>
</evidence>
<keyword evidence="4" id="KW-0328">Glycosyltransferase</keyword>
<feature type="transmembrane region" description="Helical" evidence="11">
    <location>
        <begin position="681"/>
        <end position="706"/>
    </location>
</feature>
<reference evidence="13" key="1">
    <citation type="submission" date="2020-05" db="EMBL/GenBank/DDBJ databases">
        <title>Phylogenomic resolution of chytrid fungi.</title>
        <authorList>
            <person name="Stajich J.E."/>
            <person name="Amses K."/>
            <person name="Simmons R."/>
            <person name="Seto K."/>
            <person name="Myers J."/>
            <person name="Bonds A."/>
            <person name="Quandt C.A."/>
            <person name="Barry K."/>
            <person name="Liu P."/>
            <person name="Grigoriev I."/>
            <person name="Longcore J.E."/>
            <person name="James T.Y."/>
        </authorList>
    </citation>
    <scope>NUCLEOTIDE SEQUENCE</scope>
    <source>
        <strain evidence="13">JEL0513</strain>
    </source>
</reference>
<feature type="transmembrane region" description="Helical" evidence="11">
    <location>
        <begin position="588"/>
        <end position="610"/>
    </location>
</feature>
<evidence type="ECO:0000256" key="10">
    <source>
        <dbReference type="SAM" id="MobiDB-lite"/>
    </source>
</evidence>
<dbReference type="GO" id="GO:0000148">
    <property type="term" value="C:1,3-beta-D-glucan synthase complex"/>
    <property type="evidence" value="ECO:0007669"/>
    <property type="project" value="InterPro"/>
</dbReference>
<feature type="transmembrane region" description="Helical" evidence="11">
    <location>
        <begin position="556"/>
        <end position="576"/>
    </location>
</feature>
<feature type="transmembrane region" description="Helical" evidence="11">
    <location>
        <begin position="466"/>
        <end position="487"/>
    </location>
</feature>
<comment type="subcellular location">
    <subcellularLocation>
        <location evidence="1">Membrane</location>
        <topology evidence="1">Multi-pass membrane protein</topology>
    </subcellularLocation>
</comment>
<dbReference type="InterPro" id="IPR003440">
    <property type="entry name" value="Glyco_trans_48_dom"/>
</dbReference>
<dbReference type="Pfam" id="PF02364">
    <property type="entry name" value="Glucan_synthase"/>
    <property type="match status" value="2"/>
</dbReference>
<dbReference type="InterPro" id="IPR026899">
    <property type="entry name" value="FKS1-like_dom1"/>
</dbReference>
<feature type="transmembrane region" description="Helical" evidence="11">
    <location>
        <begin position="1761"/>
        <end position="1780"/>
    </location>
</feature>
<proteinExistence type="inferred from homology"/>
<evidence type="ECO:0000256" key="5">
    <source>
        <dbReference type="ARBA" id="ARBA00022679"/>
    </source>
</evidence>
<keyword evidence="7 11" id="KW-1133">Transmembrane helix</keyword>
<dbReference type="SMART" id="SM01205">
    <property type="entry name" value="FKS1_dom1"/>
    <property type="match status" value="1"/>
</dbReference>
<dbReference type="GO" id="GO:0003843">
    <property type="term" value="F:1,3-beta-D-glucan synthase activity"/>
    <property type="evidence" value="ECO:0007669"/>
    <property type="project" value="UniProtKB-EC"/>
</dbReference>
<feature type="transmembrane region" description="Helical" evidence="11">
    <location>
        <begin position="1405"/>
        <end position="1426"/>
    </location>
</feature>
<evidence type="ECO:0000256" key="8">
    <source>
        <dbReference type="ARBA" id="ARBA00023136"/>
    </source>
</evidence>
<dbReference type="EMBL" id="JADGJH010000439">
    <property type="protein sequence ID" value="KAJ3129034.1"/>
    <property type="molecule type" value="Genomic_DNA"/>
</dbReference>
<evidence type="ECO:0000259" key="12">
    <source>
        <dbReference type="SMART" id="SM01205"/>
    </source>
</evidence>
<evidence type="ECO:0000256" key="3">
    <source>
        <dbReference type="ARBA" id="ARBA00012589"/>
    </source>
</evidence>
<organism evidence="13 14">
    <name type="scientific">Physocladia obscura</name>
    <dbReference type="NCBI Taxonomy" id="109957"/>
    <lineage>
        <taxon>Eukaryota</taxon>
        <taxon>Fungi</taxon>
        <taxon>Fungi incertae sedis</taxon>
        <taxon>Chytridiomycota</taxon>
        <taxon>Chytridiomycota incertae sedis</taxon>
        <taxon>Chytridiomycetes</taxon>
        <taxon>Chytridiales</taxon>
        <taxon>Chytriomycetaceae</taxon>
        <taxon>Physocladia</taxon>
    </lineage>
</organism>
<evidence type="ECO:0000313" key="14">
    <source>
        <dbReference type="Proteomes" id="UP001211907"/>
    </source>
</evidence>
<comment type="catalytic activity">
    <reaction evidence="9">
        <text>[(1-&gt;3)-beta-D-glucosyl](n) + UDP-alpha-D-glucose = [(1-&gt;3)-beta-D-glucosyl](n+1) + UDP + H(+)</text>
        <dbReference type="Rhea" id="RHEA:21476"/>
        <dbReference type="Rhea" id="RHEA-COMP:11146"/>
        <dbReference type="Rhea" id="RHEA-COMP:14303"/>
        <dbReference type="ChEBI" id="CHEBI:15378"/>
        <dbReference type="ChEBI" id="CHEBI:37671"/>
        <dbReference type="ChEBI" id="CHEBI:58223"/>
        <dbReference type="ChEBI" id="CHEBI:58885"/>
        <dbReference type="EC" id="2.4.1.34"/>
    </reaction>
</comment>
<dbReference type="Pfam" id="PF23605">
    <property type="entry name" value="FKS1_dom2"/>
    <property type="match status" value="1"/>
</dbReference>
<evidence type="ECO:0000256" key="1">
    <source>
        <dbReference type="ARBA" id="ARBA00004141"/>
    </source>
</evidence>
<dbReference type="GO" id="GO:0051278">
    <property type="term" value="P:fungal-type cell wall polysaccharide biosynthetic process"/>
    <property type="evidence" value="ECO:0007669"/>
    <property type="project" value="TreeGrafter"/>
</dbReference>
<feature type="region of interest" description="Disordered" evidence="10">
    <location>
        <begin position="1"/>
        <end position="69"/>
    </location>
</feature>
<comment type="caution">
    <text evidence="13">The sequence shown here is derived from an EMBL/GenBank/DDBJ whole genome shotgun (WGS) entry which is preliminary data.</text>
</comment>
<gene>
    <name evidence="13" type="ORF">HK100_008843</name>
</gene>
<keyword evidence="14" id="KW-1185">Reference proteome</keyword>
<feature type="compositionally biased region" description="Polar residues" evidence="10">
    <location>
        <begin position="99"/>
        <end position="118"/>
    </location>
</feature>
<evidence type="ECO:0000256" key="7">
    <source>
        <dbReference type="ARBA" id="ARBA00022989"/>
    </source>
</evidence>
<feature type="transmembrane region" description="Helical" evidence="11">
    <location>
        <begin position="517"/>
        <end position="535"/>
    </location>
</feature>
<keyword evidence="5" id="KW-0808">Transferase</keyword>
<dbReference type="EC" id="2.4.1.34" evidence="3"/>
<keyword evidence="8 11" id="KW-0472">Membrane</keyword>
<dbReference type="PANTHER" id="PTHR12741">
    <property type="entry name" value="LYST-INTERACTING PROTEIN LIP5 DOPAMINE RESPONSIVE PROTEIN DRG-1"/>
    <property type="match status" value="1"/>
</dbReference>
<dbReference type="PANTHER" id="PTHR12741:SF48">
    <property type="entry name" value="1,3-BETA-GLUCAN SYNTHASE COMPONENT FKS1-RELATED"/>
    <property type="match status" value="1"/>
</dbReference>
<name>A0AAD5T9Q0_9FUNG</name>
<dbReference type="Pfam" id="PF14288">
    <property type="entry name" value="FKS1_dom1"/>
    <property type="match status" value="1"/>
</dbReference>
<feature type="transmembrane region" description="Helical" evidence="11">
    <location>
        <begin position="1627"/>
        <end position="1652"/>
    </location>
</feature>
<evidence type="ECO:0000256" key="6">
    <source>
        <dbReference type="ARBA" id="ARBA00022692"/>
    </source>
</evidence>
<feature type="transmembrane region" description="Helical" evidence="11">
    <location>
        <begin position="1664"/>
        <end position="1684"/>
    </location>
</feature>
<feature type="region of interest" description="Disordered" evidence="10">
    <location>
        <begin position="81"/>
        <end position="119"/>
    </location>
</feature>
<sequence>MATKAYATGQSQTRLKEVVTSSGEDSDEESGSESYSEHESETDTDDSDNGLSADKTTDKEPSGGYLHSTAASTQSSFRNFAYQQQQSHSRSQSQEHNRSLSAQVRSASATSIPASIQPRSRALQSQAALISSRASSASRASFSGAESIISSGQSAHGSYNTEYSSFNPLLSLDAIALELLTAFGFQQDVLKNTKEMLATLIQSRAASYFDTTASPTSVAALHQQQVVSSTHKRTSRQSNSALIALPPISVKLDSEPTGNLAAGLVSLHNDYIYGKNSNYRRWCLSDPIRDPGISYDVALRAWRRKFRSVRLYEKTKQMFLYFAITQESSNTRLMPELMWFLFKTATEHLETNTRTFLPEYDFLNRIVKPIYDFHADQLYAKNEKGRFVRRERDHAEIIGYDDLNELFWDSYTMDQIVLKNGTKFFDLPTANRWENLGEIDWKKSAKKTYYERRTFIIHLIVNYSRLVAFLLGTFLFFLLTLLAPVVWDHRFGPVSPYDSPYVVSQIPAMPGALRGTAFSIGGLVAIFITLVATISEKFYLPRTRRNLSITNGRVSVAGILFIICAAPIAAIGFLYFSFSGDPNGKAIIGLSVVAVILNVIGFFVASFVPLQDLSRRKIYNQEFVGRISKMTKAQRGTSIAFWTVLLIAKFLESYFVIFHPAIPALESIYAMDTRTCMNQDVVNMCMVLKWFTFAMLSTLLLVFYFLDTYVWWLLLQGVLQYGLSTFKIFKLWSWEQAFPVLPSKLLSRLVSVAEMPPVGNYRTLNAQIWNSIIDSFKEDHLISEAQHSKLSFTETFDGLDGNSVFLAASDRGRHSTESITSLLRVDSQSSLASSIVASIAMESRLGEYANRVYMDPEYLTMLRDGATKIKFFGPDSEAERRLKYLAHSLDMNFPTPAPVKKMPNFGLLIPHYAEKIIFSFEELTTLSNGASMTLLSYLRSLHRNEWDNLMEECRELLEDDEDPSNQVVLDNQSFVSAISLNNIDTNVGDSIPVQIRLQVRLWASRRQQSLYRTVSGVFKYYEALELKYRIENADELGDLEEAERNRIVKNAVKDKFKLTISMQRYAEFSEEEKDNTKLLFDLFPSITVVYPERVLQPDGTEKVFTRMIDGFCDLDLNNEYIPKLNIELPGWPILGDGKGCNQSHGIYFTRGEFLQVLDANQDHYFEECMKVGSVLKEFKVEAGDDPVGLVGVRESIFSAGIGAVADFSATTETTLVSLYQPTLHKLGMRLHYGHPDFWNLSYALPRGGVSKAQKGLHVNEDIYAGMMVMLRGGKNLHCEYTQVGKGKDLGLNSVMGYFSKLAMGMSEQVLSREQYRLGTTLSFDRLLTFYFANPGFIMSNVSAMLSMQMLTLFYVCISALSNSMTACPGWDVLGDGNFNETQVELNPPPFGCAIFSPIYDWQTRIVLTFIPVIFIILIPVMMHTALERGIMSLLRYMRQILSLNLLFSVFSTQVWARSFLNTATFGQARYIATGRSVEIARKTFASLYGNYKEMSMGIGLALVPPLFLAPFLYNPHQFRFEDFVQDYYATLQWFGFGSVRSSDPKADSWLAFHKRHRTQYTGTRIDPNDKKGTVKETRRRAWRSVIWLHEIVYPVIIALTALTIYSAGSGGGIRLGLYLAGVSAFPMLSNALMLLVIFLITLTIGPIASFAAKNNGIAPVTVGILRLWSGINLLLVMVGCWILADFTFTKSILGFLCFCMVQRLYVRFVTLCLPREVETSSSNLAWWDGRWNRVNGIRAFVGPVREFFCKMIEMTAFAMDVFQAHVILLIMFPFTWIKYLDDVQSLMVLWIPANNTKKILSDEERSKLRRRKFFGLSIFSIFILLLVVLLIPSWWVPSALRTAQMNFKHKMWSWRFGKTSCSSSITCPNNEQCVFATFPQVWNLDYGVCYPIPTAIQYQTCGGNIADPAVCESKYQCFYPTNGTSDGTGYCYLREKNGGTGDTCITSNSTNYFNSIGTLNQCESRLLCTASPNFPFVGYGYLGTCE</sequence>
<comment type="similarity">
    <text evidence="2">Belongs to the glycosyltransferase 48 family.</text>
</comment>
<dbReference type="Proteomes" id="UP001211907">
    <property type="component" value="Unassembled WGS sequence"/>
</dbReference>
<feature type="transmembrane region" description="Helical" evidence="11">
    <location>
        <begin position="1494"/>
        <end position="1513"/>
    </location>
</feature>
<dbReference type="GO" id="GO:0006075">
    <property type="term" value="P:(1-&gt;3)-beta-D-glucan biosynthetic process"/>
    <property type="evidence" value="ECO:0007669"/>
    <property type="project" value="InterPro"/>
</dbReference>
<keyword evidence="6 11" id="KW-0812">Transmembrane</keyword>
<protein>
    <recommendedName>
        <fullName evidence="3">1,3-beta-glucan synthase</fullName>
        <ecNumber evidence="3">2.4.1.34</ecNumber>
    </recommendedName>
</protein>
<feature type="transmembrane region" description="Helical" evidence="11">
    <location>
        <begin position="1335"/>
        <end position="1360"/>
    </location>
</feature>
<feature type="transmembrane region" description="Helical" evidence="11">
    <location>
        <begin position="1813"/>
        <end position="1835"/>
    </location>
</feature>
<feature type="domain" description="1,3-beta-glucan synthase component FKS1-like" evidence="12">
    <location>
        <begin position="312"/>
        <end position="421"/>
    </location>
</feature>
<evidence type="ECO:0000256" key="2">
    <source>
        <dbReference type="ARBA" id="ARBA00009040"/>
    </source>
</evidence>
<dbReference type="InterPro" id="IPR056261">
    <property type="entry name" value="FKS1-like_dom2"/>
</dbReference>
<evidence type="ECO:0000256" key="4">
    <source>
        <dbReference type="ARBA" id="ARBA00022676"/>
    </source>
</evidence>